<gene>
    <name evidence="4" type="ORF">LTR77_005512</name>
</gene>
<evidence type="ECO:0000313" key="5">
    <source>
        <dbReference type="Proteomes" id="UP001337655"/>
    </source>
</evidence>
<comment type="caution">
    <text evidence="4">The sequence shown here is derived from an EMBL/GenBank/DDBJ whole genome shotgun (WGS) entry which is preliminary data.</text>
</comment>
<dbReference type="RefSeq" id="XP_064658882.1">
    <property type="nucleotide sequence ID" value="XM_064802757.1"/>
</dbReference>
<evidence type="ECO:0000256" key="2">
    <source>
        <dbReference type="ARBA" id="ARBA00023242"/>
    </source>
</evidence>
<dbReference type="GO" id="GO:0005634">
    <property type="term" value="C:nucleus"/>
    <property type="evidence" value="ECO:0007669"/>
    <property type="project" value="UniProtKB-SubCell"/>
</dbReference>
<dbReference type="EMBL" id="JAVRRT010000008">
    <property type="protein sequence ID" value="KAK5169536.1"/>
    <property type="molecule type" value="Genomic_DNA"/>
</dbReference>
<dbReference type="CDD" id="cd12148">
    <property type="entry name" value="fungal_TF_MHR"/>
    <property type="match status" value="1"/>
</dbReference>
<evidence type="ECO:0000313" key="4">
    <source>
        <dbReference type="EMBL" id="KAK5169536.1"/>
    </source>
</evidence>
<dbReference type="Proteomes" id="UP001337655">
    <property type="component" value="Unassembled WGS sequence"/>
</dbReference>
<evidence type="ECO:0000259" key="3">
    <source>
        <dbReference type="Pfam" id="PF04082"/>
    </source>
</evidence>
<keyword evidence="5" id="KW-1185">Reference proteome</keyword>
<keyword evidence="2" id="KW-0539">Nucleus</keyword>
<dbReference type="GO" id="GO:0006351">
    <property type="term" value="P:DNA-templated transcription"/>
    <property type="evidence" value="ECO:0007669"/>
    <property type="project" value="InterPro"/>
</dbReference>
<protein>
    <recommendedName>
        <fullName evidence="3">Xylanolytic transcriptional activator regulatory domain-containing protein</fullName>
    </recommendedName>
</protein>
<dbReference type="PANTHER" id="PTHR31001">
    <property type="entry name" value="UNCHARACTERIZED TRANSCRIPTIONAL REGULATORY PROTEIN"/>
    <property type="match status" value="1"/>
</dbReference>
<dbReference type="AlphaFoldDB" id="A0AAV9PAW9"/>
<sequence length="499" mass="57225">MPGSSLVELHPEPRHIFRLWQIFAERTNAIIRILHTPSVQQRILDVSWNLQACMPSFQALLFAIYLAAITTMSTTECLTHLGEDRLVLIQRYRASAWQALLAAGLLETRDLDTLQALVIFVSSDPKSDAFTTLSALSVRLALKMSLDRESKTASIFEQEMRVRLWWYICTQDVMALYFFVPRDSAMTDAIITPTIRLPHNVNDAELHPDMVKPPVEYPRATEMIYALMRYEGATFGHQMRQKQKQAGMKYFPFEELEQLFEKKYLCHADARIPVHAAAQAMARYAMAGIRYRLSHFDMPKGSKSEDSIFNQAVGVLELDRACGDNHFAKQLLWHNNPTDLDAVIYTLSKLRQRTSGERVVKAWELVALFWDEHIEPFLDNEPVDQDSFFAGLADLTLEAWRERKKQLVETQGQAMAEQMTPFCIHQLRQIRRTKSFELQQRPDAASLLFDETSLPSQGLNVDDLTDMFHFGNSNDFLFDFGFWGDFSQMSGPNSQGPLP</sequence>
<accession>A0AAV9PAW9</accession>
<dbReference type="GO" id="GO:0008270">
    <property type="term" value="F:zinc ion binding"/>
    <property type="evidence" value="ECO:0007669"/>
    <property type="project" value="InterPro"/>
</dbReference>
<dbReference type="GeneID" id="89926853"/>
<dbReference type="Pfam" id="PF04082">
    <property type="entry name" value="Fungal_trans"/>
    <property type="match status" value="1"/>
</dbReference>
<reference evidence="4 5" key="1">
    <citation type="submission" date="2023-08" db="EMBL/GenBank/DDBJ databases">
        <title>Black Yeasts Isolated from many extreme environments.</title>
        <authorList>
            <person name="Coleine C."/>
            <person name="Stajich J.E."/>
            <person name="Selbmann L."/>
        </authorList>
    </citation>
    <scope>NUCLEOTIDE SEQUENCE [LARGE SCALE GENOMIC DNA]</scope>
    <source>
        <strain evidence="4 5">CCFEE 5935</strain>
    </source>
</reference>
<proteinExistence type="predicted"/>
<dbReference type="InterPro" id="IPR050613">
    <property type="entry name" value="Sec_Metabolite_Reg"/>
</dbReference>
<name>A0AAV9PAW9_9PEZI</name>
<evidence type="ECO:0000256" key="1">
    <source>
        <dbReference type="ARBA" id="ARBA00004123"/>
    </source>
</evidence>
<dbReference type="GO" id="GO:0003677">
    <property type="term" value="F:DNA binding"/>
    <property type="evidence" value="ECO:0007669"/>
    <property type="project" value="InterPro"/>
</dbReference>
<dbReference type="PANTHER" id="PTHR31001:SF85">
    <property type="entry name" value="ZN(II)2CYS6 TRANSCRIPTION FACTOR (EUROFUNG)"/>
    <property type="match status" value="1"/>
</dbReference>
<feature type="domain" description="Xylanolytic transcriptional activator regulatory" evidence="3">
    <location>
        <begin position="21"/>
        <end position="173"/>
    </location>
</feature>
<dbReference type="InterPro" id="IPR007219">
    <property type="entry name" value="XnlR_reg_dom"/>
</dbReference>
<comment type="subcellular location">
    <subcellularLocation>
        <location evidence="1">Nucleus</location>
    </subcellularLocation>
</comment>
<organism evidence="4 5">
    <name type="scientific">Saxophila tyrrhenica</name>
    <dbReference type="NCBI Taxonomy" id="1690608"/>
    <lineage>
        <taxon>Eukaryota</taxon>
        <taxon>Fungi</taxon>
        <taxon>Dikarya</taxon>
        <taxon>Ascomycota</taxon>
        <taxon>Pezizomycotina</taxon>
        <taxon>Dothideomycetes</taxon>
        <taxon>Dothideomycetidae</taxon>
        <taxon>Mycosphaerellales</taxon>
        <taxon>Extremaceae</taxon>
        <taxon>Saxophila</taxon>
    </lineage>
</organism>